<evidence type="ECO:0000256" key="8">
    <source>
        <dbReference type="PROSITE-ProRule" id="PRU00176"/>
    </source>
</evidence>
<evidence type="ECO:0000256" key="1">
    <source>
        <dbReference type="ARBA" id="ARBA00004123"/>
    </source>
</evidence>
<dbReference type="CDD" id="cd12338">
    <property type="entry name" value="RRM1_SRSF1_like"/>
    <property type="match status" value="1"/>
</dbReference>
<evidence type="ECO:0000256" key="9">
    <source>
        <dbReference type="SAM" id="MobiDB-lite"/>
    </source>
</evidence>
<feature type="domain" description="RRM" evidence="10">
    <location>
        <begin position="128"/>
        <end position="202"/>
    </location>
</feature>
<reference evidence="12" key="3">
    <citation type="submission" date="2016-06" db="UniProtKB">
        <authorList>
            <consortium name="WormBaseParasite"/>
        </authorList>
    </citation>
    <scope>IDENTIFICATION</scope>
</reference>
<dbReference type="GO" id="GO:0005634">
    <property type="term" value="C:nucleus"/>
    <property type="evidence" value="ECO:0007669"/>
    <property type="project" value="UniProtKB-SubCell"/>
</dbReference>
<dbReference type="SMART" id="SM00360">
    <property type="entry name" value="RRM"/>
    <property type="match status" value="2"/>
</dbReference>
<dbReference type="InterPro" id="IPR000504">
    <property type="entry name" value="RRM_dom"/>
</dbReference>
<keyword evidence="7" id="KW-0539">Nucleus</keyword>
<feature type="region of interest" description="Disordered" evidence="9">
    <location>
        <begin position="81"/>
        <end position="126"/>
    </location>
</feature>
<dbReference type="InterPro" id="IPR012677">
    <property type="entry name" value="Nucleotide-bd_a/b_plait_sf"/>
</dbReference>
<keyword evidence="3" id="KW-0507">mRNA processing</keyword>
<name>A0A183BPG2_GLOPA</name>
<evidence type="ECO:0000259" key="10">
    <source>
        <dbReference type="PROSITE" id="PS50102"/>
    </source>
</evidence>
<dbReference type="SUPFAM" id="SSF54928">
    <property type="entry name" value="RNA-binding domain, RBD"/>
    <property type="match status" value="1"/>
</dbReference>
<feature type="compositionally biased region" description="Gly residues" evidence="9">
    <location>
        <begin position="87"/>
        <end position="113"/>
    </location>
</feature>
<comment type="similarity">
    <text evidence="2">Belongs to the splicing factor SR family.</text>
</comment>
<reference evidence="11" key="1">
    <citation type="submission" date="2013-12" db="EMBL/GenBank/DDBJ databases">
        <authorList>
            <person name="Aslett M."/>
        </authorList>
    </citation>
    <scope>NUCLEOTIDE SEQUENCE [LARGE SCALE GENOMIC DNA]</scope>
    <source>
        <strain evidence="11">Lindley</strain>
    </source>
</reference>
<evidence type="ECO:0000256" key="6">
    <source>
        <dbReference type="ARBA" id="ARBA00023187"/>
    </source>
</evidence>
<dbReference type="InterPro" id="IPR050374">
    <property type="entry name" value="RRT5_SRSF_SR"/>
</dbReference>
<dbReference type="Proteomes" id="UP000050741">
    <property type="component" value="Unassembled WGS sequence"/>
</dbReference>
<dbReference type="GO" id="GO:0006397">
    <property type="term" value="P:mRNA processing"/>
    <property type="evidence" value="ECO:0007669"/>
    <property type="project" value="UniProtKB-KW"/>
</dbReference>
<dbReference type="GO" id="GO:0005737">
    <property type="term" value="C:cytoplasm"/>
    <property type="evidence" value="ECO:0007669"/>
    <property type="project" value="TreeGrafter"/>
</dbReference>
<proteinExistence type="inferred from homology"/>
<comment type="subcellular location">
    <subcellularLocation>
        <location evidence="1">Nucleus</location>
    </subcellularLocation>
</comment>
<dbReference type="Pfam" id="PF00076">
    <property type="entry name" value="RRM_1"/>
    <property type="match status" value="2"/>
</dbReference>
<feature type="region of interest" description="Disordered" evidence="9">
    <location>
        <begin position="198"/>
        <end position="270"/>
    </location>
</feature>
<reference evidence="11" key="2">
    <citation type="submission" date="2014-05" db="EMBL/GenBank/DDBJ databases">
        <title>The genome and life-stage specific transcriptomes of Globodera pallida elucidate key aspects of plant parasitism by a cyst nematode.</title>
        <authorList>
            <person name="Cotton J.A."/>
            <person name="Lilley C.J."/>
            <person name="Jones L.M."/>
            <person name="Kikuchi T."/>
            <person name="Reid A.J."/>
            <person name="Thorpe P."/>
            <person name="Tsai I.J."/>
            <person name="Beasley H."/>
            <person name="Blok V."/>
            <person name="Cock P.J.A."/>
            <person name="Van den Akker S.E."/>
            <person name="Holroyd N."/>
            <person name="Hunt M."/>
            <person name="Mantelin S."/>
            <person name="Naghra H."/>
            <person name="Pain A."/>
            <person name="Palomares-Rius J.E."/>
            <person name="Zarowiecki M."/>
            <person name="Berriman M."/>
            <person name="Jones J.T."/>
            <person name="Urwin P.E."/>
        </authorList>
    </citation>
    <scope>NUCLEOTIDE SEQUENCE [LARGE SCALE GENOMIC DNA]</scope>
    <source>
        <strain evidence="11">Lindley</strain>
    </source>
</reference>
<keyword evidence="5 8" id="KW-0694">RNA-binding</keyword>
<evidence type="ECO:0000256" key="4">
    <source>
        <dbReference type="ARBA" id="ARBA00022737"/>
    </source>
</evidence>
<keyword evidence="4" id="KW-0677">Repeat</keyword>
<evidence type="ECO:0000256" key="2">
    <source>
        <dbReference type="ARBA" id="ARBA00010269"/>
    </source>
</evidence>
<dbReference type="AlphaFoldDB" id="A0A183BPG2"/>
<dbReference type="WBParaSite" id="GPLIN_000249800">
    <property type="protein sequence ID" value="GPLIN_000249800"/>
    <property type="gene ID" value="GPLIN_000249800"/>
</dbReference>
<dbReference type="InterPro" id="IPR035979">
    <property type="entry name" value="RBD_domain_sf"/>
</dbReference>
<organism evidence="11 12">
    <name type="scientific">Globodera pallida</name>
    <name type="common">Potato cyst nematode worm</name>
    <name type="synonym">Heterodera pallida</name>
    <dbReference type="NCBI Taxonomy" id="36090"/>
    <lineage>
        <taxon>Eukaryota</taxon>
        <taxon>Metazoa</taxon>
        <taxon>Ecdysozoa</taxon>
        <taxon>Nematoda</taxon>
        <taxon>Chromadorea</taxon>
        <taxon>Rhabditida</taxon>
        <taxon>Tylenchina</taxon>
        <taxon>Tylenchomorpha</taxon>
        <taxon>Tylenchoidea</taxon>
        <taxon>Heteroderidae</taxon>
        <taxon>Heteroderinae</taxon>
        <taxon>Globodera</taxon>
    </lineage>
</organism>
<evidence type="ECO:0000256" key="5">
    <source>
        <dbReference type="ARBA" id="ARBA00022884"/>
    </source>
</evidence>
<keyword evidence="6" id="KW-0508">mRNA splicing</keyword>
<evidence type="ECO:0000313" key="12">
    <source>
        <dbReference type="WBParaSite" id="GPLIN_000249800"/>
    </source>
</evidence>
<evidence type="ECO:0000313" key="11">
    <source>
        <dbReference type="Proteomes" id="UP000050741"/>
    </source>
</evidence>
<protein>
    <submittedName>
        <fullName evidence="12">Splicing factor, arginine/serine-rich 1</fullName>
    </submittedName>
</protein>
<feature type="compositionally biased region" description="Gly residues" evidence="9">
    <location>
        <begin position="205"/>
        <end position="221"/>
    </location>
</feature>
<dbReference type="Gene3D" id="3.30.70.330">
    <property type="match status" value="2"/>
</dbReference>
<evidence type="ECO:0000256" key="7">
    <source>
        <dbReference type="ARBA" id="ARBA00023242"/>
    </source>
</evidence>
<dbReference type="PANTHER" id="PTHR23003:SF62">
    <property type="entry name" value="SERINE_ARGININE (SR)-TYPE SHUTTLING MRNA BINDING PROTEIN NPL3"/>
    <property type="match status" value="1"/>
</dbReference>
<feature type="compositionally biased region" description="Low complexity" evidence="9">
    <location>
        <begin position="225"/>
        <end position="244"/>
    </location>
</feature>
<dbReference type="PROSITE" id="PS50102">
    <property type="entry name" value="RRM"/>
    <property type="match status" value="2"/>
</dbReference>
<feature type="domain" description="RRM" evidence="10">
    <location>
        <begin position="8"/>
        <end position="84"/>
    </location>
</feature>
<dbReference type="PANTHER" id="PTHR23003">
    <property type="entry name" value="RNA RECOGNITION MOTIF RRM DOMAIN CONTAINING PROTEIN"/>
    <property type="match status" value="1"/>
</dbReference>
<dbReference type="GO" id="GO:0008380">
    <property type="term" value="P:RNA splicing"/>
    <property type="evidence" value="ECO:0007669"/>
    <property type="project" value="UniProtKB-KW"/>
</dbReference>
<dbReference type="FunFam" id="3.30.70.330:FF:000053">
    <property type="entry name" value="Serine/arginine-rich splicing factor 1"/>
    <property type="match status" value="1"/>
</dbReference>
<dbReference type="CDD" id="cd12601">
    <property type="entry name" value="RRM2_SRSF1_like"/>
    <property type="match status" value="1"/>
</dbReference>
<evidence type="ECO:0000256" key="3">
    <source>
        <dbReference type="ARBA" id="ARBA00022664"/>
    </source>
</evidence>
<keyword evidence="11" id="KW-1185">Reference proteome</keyword>
<dbReference type="GO" id="GO:0003729">
    <property type="term" value="F:mRNA binding"/>
    <property type="evidence" value="ECO:0007669"/>
    <property type="project" value="TreeGrafter"/>
</dbReference>
<accession>A0A183BPG2</accession>
<sequence length="355" mass="39798">MSHRERDCRIFIGNLPPDVRQKDIEDMFNKYGKITYIDLKARPVRGPPFAFLDYDDSRDAQDAIRGRDGYNFDGYRLRVEAPRGNGPYSGGGGGGGGRGGRDGGGGGGGGGRYGRSPPRDRPRGRFPYRLAVSGLPISGSWQDLKDHMREAGDVVYADVYRDGTGVVEFSRKEDMKYALKKLDDSKFKSHEGEASYIRLREDTGGSSGRGGGGGGGGGGGRSSRSRSPVRNNRSSRRSPSYSRSPARLARLPEQQQQRRRRRGEMDERTDGWTDDMRRFVLIKQEEERGYHITTPHGPSGALWDVEEKKEERRRRNALGEYTTKHTDWGTKRMCVEFSEWAGDRPKGNEKLEEHG</sequence>